<sequence>MHPALQISEILRTIFRWCDKRSNVSNAVVCRSWQNDGLDLVWEEINDIQHIFKFLGPVAGNPRRFSPPLNYERWNLFRERYAWRVRKLIDGGRVDSSHYPLLDTIARLQDHKPVFPNLKWLVWRSAIGRDDGYGHQSLILMHPNVEKFELSITQTDVPSEVLRQYIHAVSERMPRLKNFHMTMPKSAFDGVAASLASLLKNLPELEFVSLPALSDPSHLLLALASRPRCMKYLDLTRDYKDLGAMQMTSLTRPSVLRDLQHLSIAVSYQTFSHFIRECCDSLPRLTKLSVSSTSPHPEAPSALKDLLESVAGQLPLIKHLELGFSREFPPDLAPSVTMANIVHFLHIEPILACTGITHFHIVHPYPLAVEHNELERIALAWPTLRSLTLSDDPKYPDVLLNDPGWPILDLGALLPFTRHCIYIEELHLCVKPVFSGDDQDVQPLRSLTRLSPGGQRCEGGYKEILDVAIFLSQLLPLRCKVEFESQWLSAELRKKWDESWSEVMKGRLYIEELNRRKGEFKRWRQLSKVEG</sequence>
<proteinExistence type="predicted"/>
<name>A0ABR2ZB82_9AGAR</name>
<protein>
    <recommendedName>
        <fullName evidence="3">F-box domain-containing protein</fullName>
    </recommendedName>
</protein>
<keyword evidence="2" id="KW-1185">Reference proteome</keyword>
<gene>
    <name evidence="1" type="ORF">AAF712_014393</name>
</gene>
<comment type="caution">
    <text evidence="1">The sequence shown here is derived from an EMBL/GenBank/DDBJ whole genome shotgun (WGS) entry which is preliminary data.</text>
</comment>
<evidence type="ECO:0000313" key="2">
    <source>
        <dbReference type="Proteomes" id="UP001437256"/>
    </source>
</evidence>
<evidence type="ECO:0008006" key="3">
    <source>
        <dbReference type="Google" id="ProtNLM"/>
    </source>
</evidence>
<reference evidence="1 2" key="1">
    <citation type="submission" date="2024-05" db="EMBL/GenBank/DDBJ databases">
        <title>A draft genome resource for the thread blight pathogen Marasmius tenuissimus strain MS-2.</title>
        <authorList>
            <person name="Yulfo-Soto G.E."/>
            <person name="Baruah I.K."/>
            <person name="Amoako-Attah I."/>
            <person name="Bukari Y."/>
            <person name="Meinhardt L.W."/>
            <person name="Bailey B.A."/>
            <person name="Cohen S.P."/>
        </authorList>
    </citation>
    <scope>NUCLEOTIDE SEQUENCE [LARGE SCALE GENOMIC DNA]</scope>
    <source>
        <strain evidence="1 2">MS-2</strain>
    </source>
</reference>
<dbReference type="SUPFAM" id="SSF52047">
    <property type="entry name" value="RNI-like"/>
    <property type="match status" value="1"/>
</dbReference>
<dbReference type="Gene3D" id="3.80.10.10">
    <property type="entry name" value="Ribonuclease Inhibitor"/>
    <property type="match status" value="1"/>
</dbReference>
<dbReference type="InterPro" id="IPR032675">
    <property type="entry name" value="LRR_dom_sf"/>
</dbReference>
<dbReference type="EMBL" id="JBBXMP010000264">
    <property type="protein sequence ID" value="KAL0058911.1"/>
    <property type="molecule type" value="Genomic_DNA"/>
</dbReference>
<accession>A0ABR2ZB82</accession>
<organism evidence="1 2">
    <name type="scientific">Marasmius tenuissimus</name>
    <dbReference type="NCBI Taxonomy" id="585030"/>
    <lineage>
        <taxon>Eukaryota</taxon>
        <taxon>Fungi</taxon>
        <taxon>Dikarya</taxon>
        <taxon>Basidiomycota</taxon>
        <taxon>Agaricomycotina</taxon>
        <taxon>Agaricomycetes</taxon>
        <taxon>Agaricomycetidae</taxon>
        <taxon>Agaricales</taxon>
        <taxon>Marasmiineae</taxon>
        <taxon>Marasmiaceae</taxon>
        <taxon>Marasmius</taxon>
    </lineage>
</organism>
<evidence type="ECO:0000313" key="1">
    <source>
        <dbReference type="EMBL" id="KAL0058911.1"/>
    </source>
</evidence>
<dbReference type="Proteomes" id="UP001437256">
    <property type="component" value="Unassembled WGS sequence"/>
</dbReference>